<dbReference type="GO" id="GO:0052689">
    <property type="term" value="F:carboxylic ester hydrolase activity"/>
    <property type="evidence" value="ECO:0007669"/>
    <property type="project" value="TreeGrafter"/>
</dbReference>
<evidence type="ECO:0000313" key="3">
    <source>
        <dbReference type="Proteomes" id="UP000008394"/>
    </source>
</evidence>
<dbReference type="InterPro" id="IPR053145">
    <property type="entry name" value="AB_hydrolase_Est10"/>
</dbReference>
<keyword evidence="1" id="KW-1133">Transmembrane helix</keyword>
<feature type="transmembrane region" description="Helical" evidence="1">
    <location>
        <begin position="508"/>
        <end position="531"/>
    </location>
</feature>
<dbReference type="AlphaFoldDB" id="A0A806FRU6"/>
<evidence type="ECO:0000256" key="1">
    <source>
        <dbReference type="SAM" id="Phobius"/>
    </source>
</evidence>
<organism evidence="2 3">
    <name type="scientific">Bifidobacterium animalis subsp. lactis CNCM I-2494</name>
    <dbReference type="NCBI Taxonomy" id="1042403"/>
    <lineage>
        <taxon>Bacteria</taxon>
        <taxon>Bacillati</taxon>
        <taxon>Actinomycetota</taxon>
        <taxon>Actinomycetes</taxon>
        <taxon>Bifidobacteriales</taxon>
        <taxon>Bifidobacteriaceae</taxon>
        <taxon>Bifidobacterium</taxon>
    </lineage>
</organism>
<dbReference type="SUPFAM" id="SSF53474">
    <property type="entry name" value="alpha/beta-Hydrolases"/>
    <property type="match status" value="1"/>
</dbReference>
<proteinExistence type="predicted"/>
<keyword evidence="1" id="KW-0472">Membrane</keyword>
<evidence type="ECO:0000313" key="2">
    <source>
        <dbReference type="EMBL" id="AEK29881.1"/>
    </source>
</evidence>
<dbReference type="PANTHER" id="PTHR43265">
    <property type="entry name" value="ESTERASE ESTD"/>
    <property type="match status" value="1"/>
</dbReference>
<dbReference type="InterPro" id="IPR029058">
    <property type="entry name" value="AB_hydrolase_fold"/>
</dbReference>
<feature type="transmembrane region" description="Helical" evidence="1">
    <location>
        <begin position="368"/>
        <end position="394"/>
    </location>
</feature>
<feature type="transmembrane region" description="Helical" evidence="1">
    <location>
        <begin position="463"/>
        <end position="487"/>
    </location>
</feature>
<keyword evidence="1" id="KW-0812">Transmembrane</keyword>
<protein>
    <submittedName>
        <fullName evidence="2">Peptidase family S9 (Prolyl oligopeptidase family)</fullName>
    </submittedName>
</protein>
<feature type="transmembrane region" description="Helical" evidence="1">
    <location>
        <begin position="421"/>
        <end position="443"/>
    </location>
</feature>
<name>A0A806FRU6_BIFAN</name>
<reference evidence="2 3" key="1">
    <citation type="journal article" date="2011" name="J. Bacteriol.">
        <title>Genome Sequence of the Probiotic Strain Bifidobacterium animalis subsp. lactis CNCM I-2494.</title>
        <authorList>
            <person name="Chervaux C."/>
            <person name="Grimaldi C."/>
            <person name="Bolotin A."/>
            <person name="Quinquis B."/>
            <person name="Legrain-Raspaud S."/>
            <person name="van Hylckama Vlieg J.E."/>
            <person name="Denariaz G."/>
            <person name="Smokvina T."/>
        </authorList>
    </citation>
    <scope>NUCLEOTIDE SEQUENCE [LARGE SCALE GENOMIC DNA]</scope>
    <source>
        <strain evidence="2 3">CNCM I-2494</strain>
    </source>
</reference>
<gene>
    <name evidence="2" type="ORF">BALAC2494_00688</name>
</gene>
<accession>A0A806FRU6</accession>
<sequence>MQHFFRQLAWTFGVSIVMIALFAGLGIAMEPKWSVKPLSMHLQVTERSTAIKARGITTPQEGTYQVRQTRLRLPISGGKTVNAILREPENAPSGRAACVFVHGAGTGKAEEVYADLANALASAGITTLVQDKRLDNYTPLRRDYDSSAEDYLAGLNLLRAQQGVDARKVGLYAESEGTWIASVMTHKDRHIAFQVLTSAPVYSGRQQIAMAATEYLNIIGAPGGVVDIIPRLLSLNFAPIGLEYADFNTAEYRDTLTMPLLVNYGTIDPAMPIEQGALQLIGDAHAAGNSNVLVRYYAANHQMRTGSSLSLPGLPLDKDYTHNLEDWINAIAAGATEDDWLTPDIAGARPYQEYAIPENISSGLVSSVWVLVVLIVICLVSWLLTVVFCIGAFVSRKRVEAKTVDDSGHIVVHRFTMLSKVLIITNIVLLPICAAGFLGYFAFTAKAALSLTDEATMLSFGWSMLRLGSLVLIVMNSWMWVRMFFFYGPGNIDKEYPKTAMRMASGHTATVALLSVSVLCALVLSSFFGLIG</sequence>
<dbReference type="PANTHER" id="PTHR43265:SF1">
    <property type="entry name" value="ESTERASE ESTD"/>
    <property type="match status" value="1"/>
</dbReference>
<dbReference type="Gene3D" id="3.40.50.1820">
    <property type="entry name" value="alpha/beta hydrolase"/>
    <property type="match status" value="1"/>
</dbReference>
<dbReference type="KEGG" id="bnm:BALAC2494_00688"/>
<feature type="transmembrane region" description="Helical" evidence="1">
    <location>
        <begin position="7"/>
        <end position="29"/>
    </location>
</feature>
<dbReference type="EMBL" id="CP002915">
    <property type="protein sequence ID" value="AEK29881.1"/>
    <property type="molecule type" value="Genomic_DNA"/>
</dbReference>
<dbReference type="Proteomes" id="UP000008394">
    <property type="component" value="Chromosome"/>
</dbReference>